<dbReference type="Proteomes" id="UP000283255">
    <property type="component" value="Unassembled WGS sequence"/>
</dbReference>
<proteinExistence type="inferred from homology"/>
<dbReference type="EC" id="3.1.4.58" evidence="2"/>
<gene>
    <name evidence="4" type="primary">thpR</name>
    <name evidence="4" type="ORF">D1Z90_14935</name>
</gene>
<name>A0A418YC38_9GAMM</name>
<comment type="catalytic activity">
    <reaction evidence="2">
        <text>a 3'-end 2',3'-cyclophospho-ribonucleotide-RNA + H2O = a 3'-end 2'-phospho-ribonucleotide-RNA + H(+)</text>
        <dbReference type="Rhea" id="RHEA:11828"/>
        <dbReference type="Rhea" id="RHEA-COMP:10464"/>
        <dbReference type="Rhea" id="RHEA-COMP:17353"/>
        <dbReference type="ChEBI" id="CHEBI:15377"/>
        <dbReference type="ChEBI" id="CHEBI:15378"/>
        <dbReference type="ChEBI" id="CHEBI:83064"/>
        <dbReference type="ChEBI" id="CHEBI:173113"/>
        <dbReference type="EC" id="3.1.4.58"/>
    </reaction>
</comment>
<keyword evidence="1 2" id="KW-0378">Hydrolase</keyword>
<evidence type="ECO:0000256" key="2">
    <source>
        <dbReference type="HAMAP-Rule" id="MF_01940"/>
    </source>
</evidence>
<evidence type="ECO:0000313" key="4">
    <source>
        <dbReference type="EMBL" id="RJG42078.1"/>
    </source>
</evidence>
<dbReference type="InterPro" id="IPR004175">
    <property type="entry name" value="RNA_CPDase"/>
</dbReference>
<evidence type="ECO:0000313" key="5">
    <source>
        <dbReference type="Proteomes" id="UP000283255"/>
    </source>
</evidence>
<comment type="caution">
    <text evidence="4">The sequence shown here is derived from an EMBL/GenBank/DDBJ whole genome shotgun (WGS) entry which is preliminary data.</text>
</comment>
<dbReference type="AlphaFoldDB" id="A0A418YC38"/>
<dbReference type="HAMAP" id="MF_01940">
    <property type="entry name" value="RNA_CPDase"/>
    <property type="match status" value="1"/>
</dbReference>
<dbReference type="GO" id="GO:0004113">
    <property type="term" value="F:2',3'-cyclic-nucleotide 3'-phosphodiesterase activity"/>
    <property type="evidence" value="ECO:0007669"/>
    <property type="project" value="InterPro"/>
</dbReference>
<comment type="similarity">
    <text evidence="2">Belongs to the 2H phosphoesterase superfamily. ThpR family.</text>
</comment>
<evidence type="ECO:0000256" key="1">
    <source>
        <dbReference type="ARBA" id="ARBA00022801"/>
    </source>
</evidence>
<dbReference type="SUPFAM" id="SSF55144">
    <property type="entry name" value="LigT-like"/>
    <property type="match status" value="1"/>
</dbReference>
<dbReference type="NCBIfam" id="TIGR02258">
    <property type="entry name" value="2_5_ligase"/>
    <property type="match status" value="1"/>
</dbReference>
<reference evidence="4 5" key="1">
    <citation type="submission" date="2018-09" db="EMBL/GenBank/DDBJ databases">
        <authorList>
            <person name="Wang F."/>
        </authorList>
    </citation>
    <scope>NUCLEOTIDE SEQUENCE [LARGE SCALE GENOMIC DNA]</scope>
    <source>
        <strain evidence="4 5">PLHSC7-2</strain>
    </source>
</reference>
<accession>A0A418YC38</accession>
<organism evidence="4 5">
    <name type="scientific">Motilimonas pumila</name>
    <dbReference type="NCBI Taxonomy" id="2303987"/>
    <lineage>
        <taxon>Bacteria</taxon>
        <taxon>Pseudomonadati</taxon>
        <taxon>Pseudomonadota</taxon>
        <taxon>Gammaproteobacteria</taxon>
        <taxon>Alteromonadales</taxon>
        <taxon>Alteromonadales genera incertae sedis</taxon>
        <taxon>Motilimonas</taxon>
    </lineage>
</organism>
<feature type="domain" description="Phosphoesterase HXTX" evidence="3">
    <location>
        <begin position="20"/>
        <end position="92"/>
    </location>
</feature>
<dbReference type="Gene3D" id="3.90.1140.10">
    <property type="entry name" value="Cyclic phosphodiesterase"/>
    <property type="match status" value="1"/>
</dbReference>
<dbReference type="Pfam" id="PF02834">
    <property type="entry name" value="LigT_PEase"/>
    <property type="match status" value="1"/>
</dbReference>
<feature type="active site" description="Proton acceptor" evidence="2">
    <location>
        <position position="136"/>
    </location>
</feature>
<sequence length="187" mass="21011">MTRHPQHNAPAARRCFFALAVPEKVQQQAINWLQGLPTEARSRQVPKQNHHVTLAFIGNVSAAEIQDLINAINGWQLSAFELCLDRPGLLGNSHYLTWQASQISQAHQQLVTTLRTLCRTTLGAACPVDDFEYLAHLTLRRHSHLGASLPSFGAVQWHCQQFALYQSDLTGDQAQYQVIKSWPLSTY</sequence>
<dbReference type="InterPro" id="IPR014051">
    <property type="entry name" value="Phosphoesterase_HXTX"/>
</dbReference>
<dbReference type="GO" id="GO:0008664">
    <property type="term" value="F:RNA 2',3'-cyclic 3'-phosphodiesterase activity"/>
    <property type="evidence" value="ECO:0007669"/>
    <property type="project" value="UniProtKB-EC"/>
</dbReference>
<evidence type="ECO:0000259" key="3">
    <source>
        <dbReference type="Pfam" id="PF02834"/>
    </source>
</evidence>
<dbReference type="InterPro" id="IPR009097">
    <property type="entry name" value="Cyclic_Pdiesterase"/>
</dbReference>
<feature type="active site" description="Proton donor" evidence="2">
    <location>
        <position position="51"/>
    </location>
</feature>
<dbReference type="PANTHER" id="PTHR35561:SF1">
    <property type="entry name" value="RNA 2',3'-CYCLIC PHOSPHODIESTERASE"/>
    <property type="match status" value="1"/>
</dbReference>
<feature type="short sequence motif" description="HXTX 2" evidence="2">
    <location>
        <begin position="136"/>
        <end position="139"/>
    </location>
</feature>
<reference evidence="4 5" key="2">
    <citation type="submission" date="2019-01" db="EMBL/GenBank/DDBJ databases">
        <title>Motilimonas pumilus sp. nov., isolated from the gut of sea cucumber (Apostichopus japonicus).</title>
        <authorList>
            <person name="Wang F.-Q."/>
            <person name="Ren L.-H."/>
            <person name="Lin Y.-W."/>
            <person name="Sun G.-H."/>
            <person name="Du Z.-J."/>
            <person name="Zhao J.-X."/>
            <person name="Liu X.-J."/>
            <person name="Liu L.-J."/>
        </authorList>
    </citation>
    <scope>NUCLEOTIDE SEQUENCE [LARGE SCALE GENOMIC DNA]</scope>
    <source>
        <strain evidence="4 5">PLHSC7-2</strain>
    </source>
</reference>
<comment type="function">
    <text evidence="2">Hydrolyzes RNA 2',3'-cyclic phosphodiester to an RNA 2'-phosphomonoester.</text>
</comment>
<feature type="short sequence motif" description="HXTX 1" evidence="2">
    <location>
        <begin position="51"/>
        <end position="54"/>
    </location>
</feature>
<dbReference type="PANTHER" id="PTHR35561">
    <property type="entry name" value="RNA 2',3'-CYCLIC PHOSPHODIESTERASE"/>
    <property type="match status" value="1"/>
</dbReference>
<keyword evidence="5" id="KW-1185">Reference proteome</keyword>
<dbReference type="RefSeq" id="WP_119911586.1">
    <property type="nucleotide sequence ID" value="NZ_QZCH01000021.1"/>
</dbReference>
<protein>
    <recommendedName>
        <fullName evidence="2">RNA 2',3'-cyclic phosphodiesterase</fullName>
        <shortName evidence="2">RNA 2',3'-CPDase</shortName>
        <ecNumber evidence="2">3.1.4.58</ecNumber>
    </recommendedName>
</protein>
<dbReference type="OrthoDB" id="7061261at2"/>
<dbReference type="EMBL" id="QZCH01000021">
    <property type="protein sequence ID" value="RJG42078.1"/>
    <property type="molecule type" value="Genomic_DNA"/>
</dbReference>